<evidence type="ECO:0000259" key="3">
    <source>
        <dbReference type="SMART" id="SM00474"/>
    </source>
</evidence>
<feature type="domain" description="3'-5' exonuclease" evidence="3">
    <location>
        <begin position="138"/>
        <end position="316"/>
    </location>
</feature>
<keyword evidence="5" id="KW-1185">Reference proteome</keyword>
<dbReference type="GO" id="GO:0003676">
    <property type="term" value="F:nucleic acid binding"/>
    <property type="evidence" value="ECO:0007669"/>
    <property type="project" value="InterPro"/>
</dbReference>
<dbReference type="Gene3D" id="3.30.420.10">
    <property type="entry name" value="Ribonuclease H-like superfamily/Ribonuclease H"/>
    <property type="match status" value="1"/>
</dbReference>
<dbReference type="InterPro" id="IPR002562">
    <property type="entry name" value="3'-5'_exonuclease_dom"/>
</dbReference>
<dbReference type="Pfam" id="PF01612">
    <property type="entry name" value="DNA_pol_A_exo1"/>
    <property type="match status" value="1"/>
</dbReference>
<dbReference type="GO" id="GO:0005634">
    <property type="term" value="C:nucleus"/>
    <property type="evidence" value="ECO:0007669"/>
    <property type="project" value="TreeGrafter"/>
</dbReference>
<dbReference type="CDD" id="cd06141">
    <property type="entry name" value="WRN_exo"/>
    <property type="match status" value="1"/>
</dbReference>
<dbReference type="PANTHER" id="PTHR13620:SF104">
    <property type="entry name" value="EXONUCLEASE 3'-5' DOMAIN-CONTAINING PROTEIN 2"/>
    <property type="match status" value="1"/>
</dbReference>
<reference evidence="5" key="1">
    <citation type="journal article" date="2011" name="Genome Res.">
        <title>Phylogeny-wide analysis of social amoeba genomes highlights ancient origins for complex intercellular communication.</title>
        <authorList>
            <person name="Heidel A.J."/>
            <person name="Lawal H.M."/>
            <person name="Felder M."/>
            <person name="Schilde C."/>
            <person name="Helps N.R."/>
            <person name="Tunggal B."/>
            <person name="Rivero F."/>
            <person name="John U."/>
            <person name="Schleicher M."/>
            <person name="Eichinger L."/>
            <person name="Platzer M."/>
            <person name="Noegel A.A."/>
            <person name="Schaap P."/>
            <person name="Gloeckner G."/>
        </authorList>
    </citation>
    <scope>NUCLEOTIDE SEQUENCE [LARGE SCALE GENOMIC DNA]</scope>
    <source>
        <strain evidence="5">SH3</strain>
    </source>
</reference>
<name>F4PSZ1_CACFS</name>
<evidence type="ECO:0000256" key="1">
    <source>
        <dbReference type="ARBA" id="ARBA00022722"/>
    </source>
</evidence>
<organism evidence="4 5">
    <name type="scientific">Cavenderia fasciculata</name>
    <name type="common">Slime mold</name>
    <name type="synonym">Dictyostelium fasciculatum</name>
    <dbReference type="NCBI Taxonomy" id="261658"/>
    <lineage>
        <taxon>Eukaryota</taxon>
        <taxon>Amoebozoa</taxon>
        <taxon>Evosea</taxon>
        <taxon>Eumycetozoa</taxon>
        <taxon>Dictyostelia</taxon>
        <taxon>Acytosteliales</taxon>
        <taxon>Cavenderiaceae</taxon>
        <taxon>Cavenderia</taxon>
    </lineage>
</organism>
<dbReference type="KEGG" id="dfa:DFA_00645"/>
<protein>
    <submittedName>
        <fullName evidence="4">3'-5' exonuclease domain-containing protein</fullName>
    </submittedName>
</protein>
<dbReference type="InterPro" id="IPR051132">
    <property type="entry name" value="3-5_Exonuclease_domain"/>
</dbReference>
<dbReference type="GO" id="GO:0005737">
    <property type="term" value="C:cytoplasm"/>
    <property type="evidence" value="ECO:0007669"/>
    <property type="project" value="TreeGrafter"/>
</dbReference>
<keyword evidence="1" id="KW-0540">Nuclease</keyword>
<keyword evidence="2" id="KW-0378">Hydrolase</keyword>
<dbReference type="GO" id="GO:0006139">
    <property type="term" value="P:nucleobase-containing compound metabolic process"/>
    <property type="evidence" value="ECO:0007669"/>
    <property type="project" value="InterPro"/>
</dbReference>
<dbReference type="SUPFAM" id="SSF53098">
    <property type="entry name" value="Ribonuclease H-like"/>
    <property type="match status" value="1"/>
</dbReference>
<gene>
    <name evidence="4" type="primary">exdl2A</name>
    <name evidence="4" type="ORF">DFA_00645</name>
</gene>
<dbReference type="Proteomes" id="UP000007797">
    <property type="component" value="Unassembled WGS sequence"/>
</dbReference>
<evidence type="ECO:0000313" key="4">
    <source>
        <dbReference type="EMBL" id="EGG20780.1"/>
    </source>
</evidence>
<dbReference type="STRING" id="1054147.F4PSZ1"/>
<dbReference type="GeneID" id="14873949"/>
<dbReference type="GO" id="GO:0008408">
    <property type="term" value="F:3'-5' exonuclease activity"/>
    <property type="evidence" value="ECO:0007669"/>
    <property type="project" value="InterPro"/>
</dbReference>
<dbReference type="OMA" id="RWRDYCF"/>
<accession>F4PSZ1</accession>
<proteinExistence type="predicted"/>
<dbReference type="SMART" id="SM00474">
    <property type="entry name" value="35EXOc"/>
    <property type="match status" value="1"/>
</dbReference>
<evidence type="ECO:0000313" key="5">
    <source>
        <dbReference type="Proteomes" id="UP000007797"/>
    </source>
</evidence>
<dbReference type="InterPro" id="IPR036397">
    <property type="entry name" value="RNaseH_sf"/>
</dbReference>
<dbReference type="InterPro" id="IPR012337">
    <property type="entry name" value="RNaseH-like_sf"/>
</dbReference>
<dbReference type="PANTHER" id="PTHR13620">
    <property type="entry name" value="3-5 EXONUCLEASE"/>
    <property type="match status" value="1"/>
</dbReference>
<evidence type="ECO:0000256" key="2">
    <source>
        <dbReference type="ARBA" id="ARBA00022801"/>
    </source>
</evidence>
<sequence length="639" mass="72798">MELLPKRPSTYVFGGMIALSLYLKYLENKSNKESSSNISDSSNSNTLERIKKDYYKLPTNLKIHIINDVDQCDRLLLKLYEDVIRNIEQLDFEEQQEKELEKLMNGSQEDDESSSSSSTIKIISPEQCKVDMKHLEQHQIDKKKEKREKMLERVLGLDAEWGNSKSMAEASLRESNGIKTNDKVALIQIAFKDEVFLIQCLRLKAIPKSLQLLMADHRILKVGVSIAQDATTIIKHLGIEVKGCVDLVPLGNMTGFDGCGLAALAKSTMGVTIDKSHHIRCGHWESEQLTPDQIHYAACDAWIGREIFNVMYDKHVDTHKTEITPTEFVSPFITSTFKIKNKNGGGGAKSGSSADSPINAKKKSSFATLIPDGRVLYDNCLMFAQDGETLLCNISKKKVEWYLSRNLATKFCDDPIKIKLTFTPKGNGHAEDKYYLSNKTNNCCVCGSGKQLMRHSIVPHSYRQYLPVRVKSHSSHDVVLLCCDCHLHVNRRIHLMRMMIANEYGIEYDTGADSMEIDMQILKLTKQAAVLMHAMYPTSSKKSVQLPANKFEEFKKNVCQHLNKEELTLEDLTNLANQNPRNKRPDYIPHEKRVMDTVISKGDQEIEKFIVKWRQHFVQVTSPKHLNEHWDINKKSFQN</sequence>
<keyword evidence="4" id="KW-0269">Exonuclease</keyword>
<dbReference type="RefSeq" id="XP_004358630.1">
    <property type="nucleotide sequence ID" value="XM_004358573.1"/>
</dbReference>
<dbReference type="EMBL" id="GL883010">
    <property type="protein sequence ID" value="EGG20780.1"/>
    <property type="molecule type" value="Genomic_DNA"/>
</dbReference>
<dbReference type="OrthoDB" id="18127at2759"/>
<dbReference type="AlphaFoldDB" id="F4PSZ1"/>